<dbReference type="InterPro" id="IPR008979">
    <property type="entry name" value="Galactose-bd-like_sf"/>
</dbReference>
<evidence type="ECO:0000256" key="16">
    <source>
        <dbReference type="SAM" id="Phobius"/>
    </source>
</evidence>
<feature type="region of interest" description="Disordered" evidence="15">
    <location>
        <begin position="643"/>
        <end position="714"/>
    </location>
</feature>
<keyword evidence="8" id="KW-0106">Calcium</keyword>
<evidence type="ECO:0000256" key="12">
    <source>
        <dbReference type="ARBA" id="ARBA00023180"/>
    </source>
</evidence>
<evidence type="ECO:0000256" key="3">
    <source>
        <dbReference type="ARBA" id="ARBA00022670"/>
    </source>
</evidence>
<dbReference type="PROSITE" id="PS00138">
    <property type="entry name" value="SUBTILASE_SER"/>
    <property type="match status" value="1"/>
</dbReference>
<dbReference type="PANTHER" id="PTHR42884">
    <property type="entry name" value="PROPROTEIN CONVERTASE SUBTILISIN/KEXIN-RELATED"/>
    <property type="match status" value="1"/>
</dbReference>
<feature type="transmembrane region" description="Helical" evidence="16">
    <location>
        <begin position="732"/>
        <end position="753"/>
    </location>
</feature>
<name>A0A4Y7QCP4_9AGAM</name>
<dbReference type="Proteomes" id="UP000294933">
    <property type="component" value="Unassembled WGS sequence"/>
</dbReference>
<feature type="compositionally biased region" description="Basic and acidic residues" evidence="15">
    <location>
        <begin position="841"/>
        <end position="862"/>
    </location>
</feature>
<keyword evidence="3 14" id="KW-0645">Protease</keyword>
<evidence type="ECO:0000256" key="14">
    <source>
        <dbReference type="PROSITE-ProRule" id="PRU01240"/>
    </source>
</evidence>
<dbReference type="FunFam" id="2.60.120.260:FF:000026">
    <property type="entry name" value="proprotein convertase subtilisin/kexin type 7"/>
    <property type="match status" value="1"/>
</dbReference>
<dbReference type="InterPro" id="IPR023828">
    <property type="entry name" value="Peptidase_S8_Ser-AS"/>
</dbReference>
<keyword evidence="10 16" id="KW-0472">Membrane</keyword>
<comment type="subcellular location">
    <subcellularLocation>
        <location evidence="1">Membrane</location>
    </subcellularLocation>
</comment>
<dbReference type="GO" id="GO:0007323">
    <property type="term" value="P:peptide pheromone maturation"/>
    <property type="evidence" value="ECO:0007669"/>
    <property type="project" value="UniProtKB-ARBA"/>
</dbReference>
<evidence type="ECO:0000256" key="15">
    <source>
        <dbReference type="SAM" id="MobiDB-lite"/>
    </source>
</evidence>
<feature type="active site" description="Charge relay system" evidence="13 14">
    <location>
        <position position="411"/>
    </location>
</feature>
<feature type="domain" description="P/Homo B" evidence="18">
    <location>
        <begin position="487"/>
        <end position="633"/>
    </location>
</feature>
<feature type="chain" id="PRO_5021342111" description="P/Homo B domain-containing protein" evidence="17">
    <location>
        <begin position="20"/>
        <end position="881"/>
    </location>
</feature>
<dbReference type="GO" id="GO:0000139">
    <property type="term" value="C:Golgi membrane"/>
    <property type="evidence" value="ECO:0007669"/>
    <property type="project" value="TreeGrafter"/>
</dbReference>
<gene>
    <name evidence="19" type="ORF">BD410DRAFT_766664</name>
</gene>
<dbReference type="PANTHER" id="PTHR42884:SF14">
    <property type="entry name" value="NEUROENDOCRINE CONVERTASE 1"/>
    <property type="match status" value="1"/>
</dbReference>
<evidence type="ECO:0000259" key="18">
    <source>
        <dbReference type="PROSITE" id="PS51829"/>
    </source>
</evidence>
<protein>
    <recommendedName>
        <fullName evidence="18">P/Homo B domain-containing protein</fullName>
    </recommendedName>
</protein>
<dbReference type="InterPro" id="IPR034182">
    <property type="entry name" value="Kexin/furin"/>
</dbReference>
<feature type="compositionally biased region" description="Basic and acidic residues" evidence="15">
    <location>
        <begin position="682"/>
        <end position="694"/>
    </location>
</feature>
<dbReference type="InterPro" id="IPR022398">
    <property type="entry name" value="Peptidase_S8_His-AS"/>
</dbReference>
<feature type="active site" description="Charge relay system" evidence="13 14">
    <location>
        <position position="201"/>
    </location>
</feature>
<evidence type="ECO:0000256" key="4">
    <source>
        <dbReference type="ARBA" id="ARBA00022692"/>
    </source>
</evidence>
<dbReference type="InterPro" id="IPR015500">
    <property type="entry name" value="Peptidase_S8_subtilisin-rel"/>
</dbReference>
<keyword evidence="20" id="KW-1185">Reference proteome</keyword>
<dbReference type="SUPFAM" id="SSF52743">
    <property type="entry name" value="Subtilisin-like"/>
    <property type="match status" value="1"/>
</dbReference>
<dbReference type="InterPro" id="IPR002884">
    <property type="entry name" value="P_dom"/>
</dbReference>
<evidence type="ECO:0000313" key="20">
    <source>
        <dbReference type="Proteomes" id="UP000294933"/>
    </source>
</evidence>
<dbReference type="Pfam" id="PF01483">
    <property type="entry name" value="P_proprotein"/>
    <property type="match status" value="1"/>
</dbReference>
<comment type="similarity">
    <text evidence="2">Belongs to the peptidase S8 family. Furin subfamily.</text>
</comment>
<evidence type="ECO:0000256" key="9">
    <source>
        <dbReference type="ARBA" id="ARBA00022989"/>
    </source>
</evidence>
<dbReference type="PROSITE" id="PS00137">
    <property type="entry name" value="SUBTILASE_HIS"/>
    <property type="match status" value="1"/>
</dbReference>
<dbReference type="GO" id="GO:0016485">
    <property type="term" value="P:protein processing"/>
    <property type="evidence" value="ECO:0007669"/>
    <property type="project" value="TreeGrafter"/>
</dbReference>
<dbReference type="VEuPathDB" id="FungiDB:BD410DRAFT_766664"/>
<evidence type="ECO:0000313" key="19">
    <source>
        <dbReference type="EMBL" id="TDL24998.1"/>
    </source>
</evidence>
<dbReference type="Gene3D" id="3.40.50.200">
    <property type="entry name" value="Peptidase S8/S53 domain"/>
    <property type="match status" value="1"/>
</dbReference>
<feature type="compositionally biased region" description="Pro residues" evidence="15">
    <location>
        <begin position="647"/>
        <end position="657"/>
    </location>
</feature>
<evidence type="ECO:0000256" key="7">
    <source>
        <dbReference type="ARBA" id="ARBA00022825"/>
    </source>
</evidence>
<keyword evidence="4 16" id="KW-0812">Transmembrane</keyword>
<evidence type="ECO:0000256" key="17">
    <source>
        <dbReference type="SAM" id="SignalP"/>
    </source>
</evidence>
<evidence type="ECO:0000256" key="6">
    <source>
        <dbReference type="ARBA" id="ARBA00022801"/>
    </source>
</evidence>
<organism evidence="19 20">
    <name type="scientific">Rickenella mellea</name>
    <dbReference type="NCBI Taxonomy" id="50990"/>
    <lineage>
        <taxon>Eukaryota</taxon>
        <taxon>Fungi</taxon>
        <taxon>Dikarya</taxon>
        <taxon>Basidiomycota</taxon>
        <taxon>Agaricomycotina</taxon>
        <taxon>Agaricomycetes</taxon>
        <taxon>Hymenochaetales</taxon>
        <taxon>Rickenellaceae</taxon>
        <taxon>Rickenella</taxon>
    </lineage>
</organism>
<dbReference type="SUPFAM" id="SSF49785">
    <property type="entry name" value="Galactose-binding domain-like"/>
    <property type="match status" value="1"/>
</dbReference>
<feature type="region of interest" description="Disordered" evidence="15">
    <location>
        <begin position="802"/>
        <end position="881"/>
    </location>
</feature>
<dbReference type="Gene3D" id="2.60.120.260">
    <property type="entry name" value="Galactose-binding domain-like"/>
    <property type="match status" value="1"/>
</dbReference>
<evidence type="ECO:0000256" key="10">
    <source>
        <dbReference type="ARBA" id="ARBA00023136"/>
    </source>
</evidence>
<evidence type="ECO:0000256" key="11">
    <source>
        <dbReference type="ARBA" id="ARBA00023145"/>
    </source>
</evidence>
<dbReference type="STRING" id="50990.A0A4Y7QCP4"/>
<proteinExistence type="inferred from homology"/>
<evidence type="ECO:0000256" key="1">
    <source>
        <dbReference type="ARBA" id="ARBA00004370"/>
    </source>
</evidence>
<sequence length="881" mass="96178">MKLPLGLVALLLIPLTAHAVAPSKRNHSTHDYYVLEHDPHGSASLEEVVDALGLELVEQAWELQNHWILRRPGRHVQAPHSNADDFLDEFNEWRSRTTSTSQDLKPPEKRARLVASSIRNLSRQHLRQRVKRAPPPVRPEPTNQQKNTSAHIVAERLGILDPEFPQQWHLVNEEFPMHMVNATPVWEMGITGEGIIAAMVDDGLDYESEDLAENFDAEGSYDFNDHVPLPKPVLFDDHHGTRCAGQIAAGKNNVCGVGIAYKSKVAGIRILSGPISDIDEASALNYGFQNTSIYSCSWGPPDDGRSMEGPSYLIQKAVVNGILNGRGGKGSIFVFASGNGAASGDQCNFDGYTNSIYSVTVAAIDYKGLHPYYSEACAANMVVTYSSGSGKNIVTTDVGQNKCSHIHGGTSAAAPNAVGVFALALAARPELTWRDIQHLCVRTAQEINPDDPDWETTAAGRRFSYKYGFGSLNAYEYVKAAQAWTLVTPQTWIEMPAIQISNGTMDLNRTMTGGDPIVPGGVHSSMTVTKDMLEQNNFAKLEHVNVRVWISHTQRGDVEVEITSPKGIRSVLAGRRKYDRDQGGFPGWRFMSVKHWDEDPIGEWSIRVSDQSSEDHSGRFLGWSMTLWGSSIDAKQVKTFVLKDPDTPFPLPPPVPEQPDTGSAPPSASTTKSHSKPTAHLPGDHGDAEGEADKPAFSGASPPSSGPTATLTPTADEGWFPSMANLVASQKWVFGAIGAVVIFGISAGIFFYWRRRPGFLRKGKYTSLMTDDVAMGSIDQEQRSSLGGGTRTKELYDAFGELSDDEDANEETGLHSQRNDTRNTGFHSGFLEDDDATPLEPHYKDEPELDHSRADRPPDDGTRSPGSGSGDGSWVHASEGR</sequence>
<evidence type="ECO:0000256" key="5">
    <source>
        <dbReference type="ARBA" id="ARBA00022729"/>
    </source>
</evidence>
<dbReference type="GO" id="GO:0005802">
    <property type="term" value="C:trans-Golgi network"/>
    <property type="evidence" value="ECO:0007669"/>
    <property type="project" value="TreeGrafter"/>
</dbReference>
<evidence type="ECO:0000256" key="13">
    <source>
        <dbReference type="PIRSR" id="PIRSR615500-1"/>
    </source>
</evidence>
<keyword evidence="11" id="KW-0865">Zymogen</keyword>
<dbReference type="PROSITE" id="PS51829">
    <property type="entry name" value="P_HOMO_B"/>
    <property type="match status" value="1"/>
</dbReference>
<reference evidence="19 20" key="1">
    <citation type="submission" date="2018-06" db="EMBL/GenBank/DDBJ databases">
        <title>A transcriptomic atlas of mushroom development highlights an independent origin of complex multicellularity.</title>
        <authorList>
            <consortium name="DOE Joint Genome Institute"/>
            <person name="Krizsan K."/>
            <person name="Almasi E."/>
            <person name="Merenyi Z."/>
            <person name="Sahu N."/>
            <person name="Viragh M."/>
            <person name="Koszo T."/>
            <person name="Mondo S."/>
            <person name="Kiss B."/>
            <person name="Balint B."/>
            <person name="Kues U."/>
            <person name="Barry K."/>
            <person name="Hegedus J.C."/>
            <person name="Henrissat B."/>
            <person name="Johnson J."/>
            <person name="Lipzen A."/>
            <person name="Ohm R."/>
            <person name="Nagy I."/>
            <person name="Pangilinan J."/>
            <person name="Yan J."/>
            <person name="Xiong Y."/>
            <person name="Grigoriev I.V."/>
            <person name="Hibbett D.S."/>
            <person name="Nagy L.G."/>
        </authorList>
    </citation>
    <scope>NUCLEOTIDE SEQUENCE [LARGE SCALE GENOMIC DNA]</scope>
    <source>
        <strain evidence="19 20">SZMC22713</strain>
    </source>
</reference>
<evidence type="ECO:0000256" key="8">
    <source>
        <dbReference type="ARBA" id="ARBA00022837"/>
    </source>
</evidence>
<evidence type="ECO:0000256" key="2">
    <source>
        <dbReference type="ARBA" id="ARBA00005325"/>
    </source>
</evidence>
<feature type="region of interest" description="Disordered" evidence="15">
    <location>
        <begin position="124"/>
        <end position="149"/>
    </location>
</feature>
<dbReference type="PRINTS" id="PR00723">
    <property type="entry name" value="SUBTILISIN"/>
</dbReference>
<dbReference type="GO" id="GO:0004252">
    <property type="term" value="F:serine-type endopeptidase activity"/>
    <property type="evidence" value="ECO:0007669"/>
    <property type="project" value="UniProtKB-UniRule"/>
</dbReference>
<feature type="signal peptide" evidence="17">
    <location>
        <begin position="1"/>
        <end position="19"/>
    </location>
</feature>
<feature type="compositionally biased region" description="Low complexity" evidence="15">
    <location>
        <begin position="695"/>
        <end position="714"/>
    </location>
</feature>
<dbReference type="Pfam" id="PF00082">
    <property type="entry name" value="Peptidase_S8"/>
    <property type="match status" value="1"/>
</dbReference>
<dbReference type="CDD" id="cd04059">
    <property type="entry name" value="Peptidases_S8_Protein_convertases_Kexins_Furin-like"/>
    <property type="match status" value="1"/>
</dbReference>
<dbReference type="FunFam" id="3.40.50.200:FF:000005">
    <property type="entry name" value="Proprotein convertase subtilisin/kexin type 7"/>
    <property type="match status" value="1"/>
</dbReference>
<feature type="active site" description="Charge relay system" evidence="13 14">
    <location>
        <position position="239"/>
    </location>
</feature>
<dbReference type="InterPro" id="IPR000209">
    <property type="entry name" value="Peptidase_S8/S53_dom"/>
</dbReference>
<dbReference type="PROSITE" id="PS51892">
    <property type="entry name" value="SUBTILASE"/>
    <property type="match status" value="1"/>
</dbReference>
<accession>A0A4Y7QCP4</accession>
<keyword evidence="7 14" id="KW-0720">Serine protease</keyword>
<keyword evidence="6 14" id="KW-0378">Hydrolase</keyword>
<keyword evidence="5 17" id="KW-0732">Signal</keyword>
<keyword evidence="12" id="KW-0325">Glycoprotein</keyword>
<dbReference type="OrthoDB" id="300641at2759"/>
<dbReference type="EMBL" id="ML170165">
    <property type="protein sequence ID" value="TDL24998.1"/>
    <property type="molecule type" value="Genomic_DNA"/>
</dbReference>
<keyword evidence="9 16" id="KW-1133">Transmembrane helix</keyword>
<dbReference type="AlphaFoldDB" id="A0A4Y7QCP4"/>
<dbReference type="InterPro" id="IPR036852">
    <property type="entry name" value="Peptidase_S8/S53_dom_sf"/>
</dbReference>